<keyword evidence="1" id="KW-0472">Membrane</keyword>
<reference evidence="2 3" key="1">
    <citation type="submission" date="2017-10" db="EMBL/GenBank/DDBJ databases">
        <title>Sequencing the genomes of 1000 actinobacteria strains.</title>
        <authorList>
            <person name="Klenk H.-P."/>
        </authorList>
    </citation>
    <scope>NUCLEOTIDE SEQUENCE [LARGE SCALE GENOMIC DNA]</scope>
    <source>
        <strain evidence="2 3">DSM 18966</strain>
    </source>
</reference>
<proteinExistence type="predicted"/>
<dbReference type="Pfam" id="PF07332">
    <property type="entry name" value="Phage_holin_3_6"/>
    <property type="match status" value="1"/>
</dbReference>
<dbReference type="AlphaFoldDB" id="A0A2A9EA82"/>
<dbReference type="RefSeq" id="WP_098456044.1">
    <property type="nucleotide sequence ID" value="NZ_PDJG01000001.1"/>
</dbReference>
<dbReference type="OrthoDB" id="5148485at2"/>
<dbReference type="InterPro" id="IPR009937">
    <property type="entry name" value="Phage_holin_3_6"/>
</dbReference>
<dbReference type="EMBL" id="PDJG01000001">
    <property type="protein sequence ID" value="PFG35109.1"/>
    <property type="molecule type" value="Genomic_DNA"/>
</dbReference>
<organism evidence="2 3">
    <name type="scientific">Sanguibacter antarcticus</name>
    <dbReference type="NCBI Taxonomy" id="372484"/>
    <lineage>
        <taxon>Bacteria</taxon>
        <taxon>Bacillati</taxon>
        <taxon>Actinomycetota</taxon>
        <taxon>Actinomycetes</taxon>
        <taxon>Micrococcales</taxon>
        <taxon>Sanguibacteraceae</taxon>
        <taxon>Sanguibacter</taxon>
    </lineage>
</organism>
<keyword evidence="1" id="KW-0812">Transmembrane</keyword>
<feature type="transmembrane region" description="Helical" evidence="1">
    <location>
        <begin position="86"/>
        <end position="107"/>
    </location>
</feature>
<accession>A0A2A9EA82</accession>
<sequence>MTDRNEGLPDGQKGGPSIGTLISQMTDSATRLIKAEIASAKAEMTEKAKNAGIGIGLFVGAGLLALYGLGFLLHSAMEGLANVVPMWLAALIVGLVLMILAATLALVGKKLLARGLPPQPTHAVKSVQRDIAAVKEGISS</sequence>
<dbReference type="Proteomes" id="UP000225548">
    <property type="component" value="Unassembled WGS sequence"/>
</dbReference>
<gene>
    <name evidence="2" type="ORF">ATL42_3043</name>
</gene>
<evidence type="ECO:0000256" key="1">
    <source>
        <dbReference type="SAM" id="Phobius"/>
    </source>
</evidence>
<comment type="caution">
    <text evidence="2">The sequence shown here is derived from an EMBL/GenBank/DDBJ whole genome shotgun (WGS) entry which is preliminary data.</text>
</comment>
<keyword evidence="3" id="KW-1185">Reference proteome</keyword>
<evidence type="ECO:0000313" key="3">
    <source>
        <dbReference type="Proteomes" id="UP000225548"/>
    </source>
</evidence>
<keyword evidence="1" id="KW-1133">Transmembrane helix</keyword>
<protein>
    <submittedName>
        <fullName evidence="2">Putative superfamily III holin-X</fullName>
    </submittedName>
</protein>
<name>A0A2A9EA82_9MICO</name>
<evidence type="ECO:0000313" key="2">
    <source>
        <dbReference type="EMBL" id="PFG35109.1"/>
    </source>
</evidence>
<feature type="transmembrane region" description="Helical" evidence="1">
    <location>
        <begin position="51"/>
        <end position="74"/>
    </location>
</feature>